<feature type="region of interest" description="Disordered" evidence="8">
    <location>
        <begin position="119"/>
        <end position="185"/>
    </location>
</feature>
<feature type="compositionally biased region" description="Polar residues" evidence="8">
    <location>
        <begin position="1079"/>
        <end position="1088"/>
    </location>
</feature>
<dbReference type="AlphaFoldDB" id="A0A3B3TME3"/>
<dbReference type="PANTHER" id="PTHR45872:SF1">
    <property type="entry name" value="RHO GUANINE NUCLEOTIDE EXCHANGE FACTOR 11"/>
    <property type="match status" value="1"/>
</dbReference>
<dbReference type="Pfam" id="PF00595">
    <property type="entry name" value="PDZ"/>
    <property type="match status" value="1"/>
</dbReference>
<dbReference type="InterPro" id="IPR011993">
    <property type="entry name" value="PH-like_dom_sf"/>
</dbReference>
<dbReference type="GO" id="GO:0016020">
    <property type="term" value="C:membrane"/>
    <property type="evidence" value="ECO:0007669"/>
    <property type="project" value="UniProtKB-SubCell"/>
</dbReference>
<dbReference type="SUPFAM" id="SSF48065">
    <property type="entry name" value="DBL homology domain (DH-domain)"/>
    <property type="match status" value="1"/>
</dbReference>
<feature type="compositionally biased region" description="Basic and acidic residues" evidence="8">
    <location>
        <begin position="530"/>
        <end position="541"/>
    </location>
</feature>
<feature type="compositionally biased region" description="Polar residues" evidence="8">
    <location>
        <begin position="1"/>
        <end position="18"/>
    </location>
</feature>
<dbReference type="InterPro" id="IPR044926">
    <property type="entry name" value="RGS_subdomain_2"/>
</dbReference>
<evidence type="ECO:0000313" key="12">
    <source>
        <dbReference type="Proteomes" id="UP000261500"/>
    </source>
</evidence>
<dbReference type="SMART" id="SM00228">
    <property type="entry name" value="PDZ"/>
    <property type="match status" value="1"/>
</dbReference>
<feature type="domain" description="DH" evidence="9">
    <location>
        <begin position="695"/>
        <end position="881"/>
    </location>
</feature>
<name>A0A3B3TME3_9TELE</name>
<proteinExistence type="predicted"/>
<keyword evidence="12" id="KW-1185">Reference proteome</keyword>
<dbReference type="Gene3D" id="1.10.167.10">
    <property type="entry name" value="Regulator of G-protein Signalling 4, domain 2"/>
    <property type="match status" value="1"/>
</dbReference>
<evidence type="ECO:0000256" key="7">
    <source>
        <dbReference type="ARBA" id="ARBA00023136"/>
    </source>
</evidence>
<feature type="compositionally biased region" description="Pro residues" evidence="8">
    <location>
        <begin position="1110"/>
        <end position="1120"/>
    </location>
</feature>
<accession>A0A3B3TME3</accession>
<dbReference type="GO" id="GO:0005096">
    <property type="term" value="F:GTPase activator activity"/>
    <property type="evidence" value="ECO:0007669"/>
    <property type="project" value="UniProtKB-KW"/>
</dbReference>
<dbReference type="CDD" id="cd00160">
    <property type="entry name" value="RhoGEF"/>
    <property type="match status" value="1"/>
</dbReference>
<dbReference type="InterPro" id="IPR036034">
    <property type="entry name" value="PDZ_sf"/>
</dbReference>
<keyword evidence="4" id="KW-0963">Cytoplasm</keyword>
<keyword evidence="6" id="KW-0344">Guanine-nucleotide releasing factor</keyword>
<dbReference type="PANTHER" id="PTHR45872">
    <property type="entry name" value="RHO GUANINE NUCLEOTIDE EXCHANGE FACTOR 2, ISOFORM D"/>
    <property type="match status" value="1"/>
</dbReference>
<dbReference type="Gene3D" id="2.30.42.10">
    <property type="match status" value="1"/>
</dbReference>
<evidence type="ECO:0000259" key="10">
    <source>
        <dbReference type="PROSITE" id="PS50106"/>
    </source>
</evidence>
<dbReference type="CDD" id="cd23069">
    <property type="entry name" value="PDZ_ARHGEF11-12-like"/>
    <property type="match status" value="1"/>
</dbReference>
<evidence type="ECO:0000256" key="8">
    <source>
        <dbReference type="SAM" id="MobiDB-lite"/>
    </source>
</evidence>
<dbReference type="GO" id="GO:0001664">
    <property type="term" value="F:G protein-coupled receptor binding"/>
    <property type="evidence" value="ECO:0007669"/>
    <property type="project" value="TreeGrafter"/>
</dbReference>
<dbReference type="GeneTree" id="ENSGT00940000158350"/>
<dbReference type="Ensembl" id="ENSPLAT00000014703.1">
    <property type="protein sequence ID" value="ENSPLAP00000001466.1"/>
    <property type="gene ID" value="ENSPLAG00000002560.1"/>
</dbReference>
<dbReference type="Proteomes" id="UP000261500">
    <property type="component" value="Unplaced"/>
</dbReference>
<evidence type="ECO:0000256" key="5">
    <source>
        <dbReference type="ARBA" id="ARBA00022553"/>
    </source>
</evidence>
<keyword evidence="5" id="KW-0597">Phosphoprotein</keyword>
<evidence type="ECO:0000256" key="2">
    <source>
        <dbReference type="ARBA" id="ARBA00004496"/>
    </source>
</evidence>
<comment type="subcellular location">
    <subcellularLocation>
        <location evidence="2">Cytoplasm</location>
    </subcellularLocation>
    <subcellularLocation>
        <location evidence="1">Membrane</location>
    </subcellularLocation>
</comment>
<dbReference type="Pfam" id="PF17838">
    <property type="entry name" value="PH_16"/>
    <property type="match status" value="1"/>
</dbReference>
<feature type="region of interest" description="Disordered" evidence="8">
    <location>
        <begin position="261"/>
        <end position="291"/>
    </location>
</feature>
<dbReference type="PROSITE" id="PS50010">
    <property type="entry name" value="DH_2"/>
    <property type="match status" value="1"/>
</dbReference>
<dbReference type="PROSITE" id="PS50106">
    <property type="entry name" value="PDZ"/>
    <property type="match status" value="1"/>
</dbReference>
<dbReference type="FunFam" id="1.20.900.10:FF:000006">
    <property type="entry name" value="Rho guanine nucleotide exchange factor (GEF) 11"/>
    <property type="match status" value="1"/>
</dbReference>
<feature type="compositionally biased region" description="Polar residues" evidence="8">
    <location>
        <begin position="27"/>
        <end position="37"/>
    </location>
</feature>
<reference evidence="11" key="1">
    <citation type="submission" date="2025-08" db="UniProtKB">
        <authorList>
            <consortium name="Ensembl"/>
        </authorList>
    </citation>
    <scope>IDENTIFICATION</scope>
</reference>
<feature type="region of interest" description="Disordered" evidence="8">
    <location>
        <begin position="1063"/>
        <end position="1147"/>
    </location>
</feature>
<evidence type="ECO:0000259" key="9">
    <source>
        <dbReference type="PROSITE" id="PS50010"/>
    </source>
</evidence>
<reference evidence="11" key="2">
    <citation type="submission" date="2025-09" db="UniProtKB">
        <authorList>
            <consortium name="Ensembl"/>
        </authorList>
    </citation>
    <scope>IDENTIFICATION</scope>
</reference>
<dbReference type="STRING" id="48699.ENSPLAP00000001466"/>
<feature type="region of interest" description="Disordered" evidence="8">
    <location>
        <begin position="1"/>
        <end position="37"/>
    </location>
</feature>
<feature type="compositionally biased region" description="Low complexity" evidence="8">
    <location>
        <begin position="625"/>
        <end position="637"/>
    </location>
</feature>
<evidence type="ECO:0000256" key="4">
    <source>
        <dbReference type="ARBA" id="ARBA00022490"/>
    </source>
</evidence>
<keyword evidence="7" id="KW-0472">Membrane</keyword>
<dbReference type="GO" id="GO:0007186">
    <property type="term" value="P:G protein-coupled receptor signaling pathway"/>
    <property type="evidence" value="ECO:0007669"/>
    <property type="project" value="TreeGrafter"/>
</dbReference>
<dbReference type="Pfam" id="PF09128">
    <property type="entry name" value="RGS-like"/>
    <property type="match status" value="1"/>
</dbReference>
<dbReference type="InterPro" id="IPR000219">
    <property type="entry name" value="DH_dom"/>
</dbReference>
<dbReference type="Pfam" id="PF00621">
    <property type="entry name" value="RhoGEF"/>
    <property type="match status" value="1"/>
</dbReference>
<dbReference type="Gene3D" id="1.20.900.10">
    <property type="entry name" value="Dbl homology (DH) domain"/>
    <property type="match status" value="1"/>
</dbReference>
<evidence type="ECO:0000256" key="1">
    <source>
        <dbReference type="ARBA" id="ARBA00004370"/>
    </source>
</evidence>
<organism evidence="11 12">
    <name type="scientific">Poecilia latipinna</name>
    <name type="common">sailfin molly</name>
    <dbReference type="NCBI Taxonomy" id="48699"/>
    <lineage>
        <taxon>Eukaryota</taxon>
        <taxon>Metazoa</taxon>
        <taxon>Chordata</taxon>
        <taxon>Craniata</taxon>
        <taxon>Vertebrata</taxon>
        <taxon>Euteleostomi</taxon>
        <taxon>Actinopterygii</taxon>
        <taxon>Neopterygii</taxon>
        <taxon>Teleostei</taxon>
        <taxon>Neoteleostei</taxon>
        <taxon>Acanthomorphata</taxon>
        <taxon>Ovalentaria</taxon>
        <taxon>Atherinomorphae</taxon>
        <taxon>Cyprinodontiformes</taxon>
        <taxon>Poeciliidae</taxon>
        <taxon>Poeciliinae</taxon>
        <taxon>Poecilia</taxon>
    </lineage>
</organism>
<dbReference type="SMART" id="SM00325">
    <property type="entry name" value="RhoGEF"/>
    <property type="match status" value="1"/>
</dbReference>
<dbReference type="InterPro" id="IPR035899">
    <property type="entry name" value="DBL_dom_sf"/>
</dbReference>
<dbReference type="GO" id="GO:0005737">
    <property type="term" value="C:cytoplasm"/>
    <property type="evidence" value="ECO:0007669"/>
    <property type="project" value="UniProtKB-SubCell"/>
</dbReference>
<evidence type="ECO:0000256" key="3">
    <source>
        <dbReference type="ARBA" id="ARBA00022468"/>
    </source>
</evidence>
<dbReference type="InterPro" id="IPR015212">
    <property type="entry name" value="RGS-like_dom"/>
</dbReference>
<dbReference type="SUPFAM" id="SSF50156">
    <property type="entry name" value="PDZ domain-like"/>
    <property type="match status" value="1"/>
</dbReference>
<evidence type="ECO:0000313" key="11">
    <source>
        <dbReference type="Ensembl" id="ENSPLAP00000001466.1"/>
    </source>
</evidence>
<feature type="domain" description="PDZ" evidence="10">
    <location>
        <begin position="47"/>
        <end position="111"/>
    </location>
</feature>
<dbReference type="SUPFAM" id="SSF50729">
    <property type="entry name" value="PH domain-like"/>
    <property type="match status" value="1"/>
</dbReference>
<feature type="region of interest" description="Disordered" evidence="8">
    <location>
        <begin position="526"/>
        <end position="654"/>
    </location>
</feature>
<dbReference type="Gene3D" id="2.30.29.30">
    <property type="entry name" value="Pleckstrin-homology domain (PH domain)/Phosphotyrosine-binding domain (PTB)"/>
    <property type="match status" value="1"/>
</dbReference>
<sequence length="1147" mass="127962">MNLRQPTSTLDRLNSLTAGDSERRAPASQQREVTIDESSSPGLVHRCVVVQKDQLGFGFTVCGERVKLVQNVRPGGAAVKAGVHEGDRIIKVNGSSVSTMTHQEVVKLIKSGPYVALTLQGPPPSATSVPLEPLPSDPTPNQRSSLAGEGLPPPPPPLPSGLGSTPSQRITGPKPLQDPEVQKHASQILRKMLEQEEAELQVLMEEWLKNPSPSLDERIESAKRRAHQVRVKIQNQVSRKRSRSCYRSSCSFTGRLSMDSSEGDLEAFESPSSSPSLSFRTPYHRRQNSDTYTLSDTGVKAQIISPEDEDEEGDGYAFNEMDGPFQDIELLKSRPAHMTVFMRYVFTQLLDPNPLLFYLSVEAYLGSAPKDARALAPQICSHFLDPDAVRIHVTTNVFTVIIHNRLHAQEDIRGPLSELQQQVLPDIQDQIQDYRNKQMIGLGSLFGEGDLRQLDGDPLKEKQVVDRQVAALWEILSKDEEDRSSPLASAVLLYLRHSGIKLRDSKVFLGLSTEKDKWLAFLKPKKPSSVKKEKDGEDKKRNPILKYIGKPRSTSQSSKETHTLTHTHHMVSVRLGRSGSLKAQGEDRRRGTISSGDSVPRSRSDVDMEDCEEREQPGLRLLQHSASSSASSSSARSLENPTPPFTPRSRRRSVDSQLALLPDAAVLEDEVSDGQNWRDTVPPELLATLSPREVERQAVIYELFTTEVSHLRTLRVLDKVFYRKMRSVLNSEELACIFPNLPQVYELHASLCEEMKKRRESPIVQNIGDVMLAKVEGAAGNEFQEQASQLCCQQTQALELIKNKKRKDQRFAQIIQECEASPQCRRLQLKDLLVSEMLRLTKYPLLLDKIIKYTEGGSSDLPSLQRAQACCRGILKAVNEDVRETEHRQRLSQYQRRLDPAPQFKSLDLTTKRMIHEGPLVWKIGKDKQIEIQALLLSDCLVFLQKGPDDRLLLRYPSRWMGGGGGVITDTKTSFSPVVKLDSLLVRSVATDKKALYIISTKETQIYELAAGSPSEKDTGRGRSCSARRWGEIGTQRSQKAAFLEDVGLTVVSPPVETLRRLILPDVDEDRRSHDTDDTPTNTMSNGNADGRRQDSLETVLDLCLSEPEPGQPEAPPPESRQPSAKVVRRGKRIAGKTSGRLQSLTC</sequence>
<evidence type="ECO:0000256" key="6">
    <source>
        <dbReference type="ARBA" id="ARBA00022658"/>
    </source>
</evidence>
<protein>
    <submittedName>
        <fullName evidence="11">Rho guanine nucleotide exchange factor 11</fullName>
    </submittedName>
</protein>
<dbReference type="InterPro" id="IPR001478">
    <property type="entry name" value="PDZ"/>
</dbReference>
<keyword evidence="3" id="KW-0343">GTPase activation</keyword>
<dbReference type="FunFam" id="2.30.42.10:FF:000033">
    <property type="entry name" value="Rho guanine nucleotide exchange factor (GEF) 11"/>
    <property type="match status" value="1"/>
</dbReference>
<dbReference type="InterPro" id="IPR041020">
    <property type="entry name" value="PH_16"/>
</dbReference>
<dbReference type="InterPro" id="IPR036305">
    <property type="entry name" value="RGS_sf"/>
</dbReference>
<dbReference type="SUPFAM" id="SSF48097">
    <property type="entry name" value="Regulator of G-protein signaling, RGS"/>
    <property type="match status" value="1"/>
</dbReference>
<dbReference type="GO" id="GO:0005085">
    <property type="term" value="F:guanyl-nucleotide exchange factor activity"/>
    <property type="evidence" value="ECO:0007669"/>
    <property type="project" value="UniProtKB-KW"/>
</dbReference>